<comment type="caution">
    <text evidence="4">The sequence shown here is derived from an EMBL/GenBank/DDBJ whole genome shotgun (WGS) entry which is preliminary data.</text>
</comment>
<feature type="repeat" description="ANK" evidence="2">
    <location>
        <begin position="491"/>
        <end position="523"/>
    </location>
</feature>
<evidence type="ECO:0000313" key="5">
    <source>
        <dbReference type="Proteomes" id="UP001610563"/>
    </source>
</evidence>
<dbReference type="Gene3D" id="1.25.40.20">
    <property type="entry name" value="Ankyrin repeat-containing domain"/>
    <property type="match status" value="1"/>
</dbReference>
<dbReference type="SMART" id="SM00248">
    <property type="entry name" value="ANK"/>
    <property type="match status" value="4"/>
</dbReference>
<dbReference type="Proteomes" id="UP001610563">
    <property type="component" value="Unassembled WGS sequence"/>
</dbReference>
<dbReference type="InterPro" id="IPR056884">
    <property type="entry name" value="NPHP3-like_N"/>
</dbReference>
<dbReference type="SUPFAM" id="SSF52540">
    <property type="entry name" value="P-loop containing nucleoside triphosphate hydrolases"/>
    <property type="match status" value="1"/>
</dbReference>
<dbReference type="PROSITE" id="PS50837">
    <property type="entry name" value="NACHT"/>
    <property type="match status" value="1"/>
</dbReference>
<dbReference type="PANTHER" id="PTHR10039">
    <property type="entry name" value="AMELOGENIN"/>
    <property type="match status" value="1"/>
</dbReference>
<evidence type="ECO:0000259" key="3">
    <source>
        <dbReference type="PROSITE" id="PS50837"/>
    </source>
</evidence>
<dbReference type="EMBL" id="JBFTWV010000211">
    <property type="protein sequence ID" value="KAL2783792.1"/>
    <property type="molecule type" value="Genomic_DNA"/>
</dbReference>
<dbReference type="PANTHER" id="PTHR10039:SF5">
    <property type="entry name" value="NACHT DOMAIN-CONTAINING PROTEIN"/>
    <property type="match status" value="1"/>
</dbReference>
<gene>
    <name evidence="4" type="ORF">BJX66DRAFT_330404</name>
</gene>
<protein>
    <recommendedName>
        <fullName evidence="3">NACHT domain-containing protein</fullName>
    </recommendedName>
</protein>
<dbReference type="Pfam" id="PF12796">
    <property type="entry name" value="Ank_2"/>
    <property type="match status" value="1"/>
</dbReference>
<keyword evidence="5" id="KW-1185">Reference proteome</keyword>
<name>A0ABR4FL51_9EURO</name>
<organism evidence="4 5">
    <name type="scientific">Aspergillus keveii</name>
    <dbReference type="NCBI Taxonomy" id="714993"/>
    <lineage>
        <taxon>Eukaryota</taxon>
        <taxon>Fungi</taxon>
        <taxon>Dikarya</taxon>
        <taxon>Ascomycota</taxon>
        <taxon>Pezizomycotina</taxon>
        <taxon>Eurotiomycetes</taxon>
        <taxon>Eurotiomycetidae</taxon>
        <taxon>Eurotiales</taxon>
        <taxon>Aspergillaceae</taxon>
        <taxon>Aspergillus</taxon>
        <taxon>Aspergillus subgen. Nidulantes</taxon>
    </lineage>
</organism>
<reference evidence="4 5" key="1">
    <citation type="submission" date="2024-07" db="EMBL/GenBank/DDBJ databases">
        <title>Section-level genome sequencing and comparative genomics of Aspergillus sections Usti and Cavernicolus.</title>
        <authorList>
            <consortium name="Lawrence Berkeley National Laboratory"/>
            <person name="Nybo J.L."/>
            <person name="Vesth T.C."/>
            <person name="Theobald S."/>
            <person name="Frisvad J.C."/>
            <person name="Larsen T.O."/>
            <person name="Kjaerboelling I."/>
            <person name="Rothschild-Mancinelli K."/>
            <person name="Lyhne E.K."/>
            <person name="Kogle M.E."/>
            <person name="Barry K."/>
            <person name="Clum A."/>
            <person name="Na H."/>
            <person name="Ledsgaard L."/>
            <person name="Lin J."/>
            <person name="Lipzen A."/>
            <person name="Kuo A."/>
            <person name="Riley R."/>
            <person name="Mondo S."/>
            <person name="Labutti K."/>
            <person name="Haridas S."/>
            <person name="Pangalinan J."/>
            <person name="Salamov A.A."/>
            <person name="Simmons B.A."/>
            <person name="Magnuson J.K."/>
            <person name="Chen J."/>
            <person name="Drula E."/>
            <person name="Henrissat B."/>
            <person name="Wiebenga A."/>
            <person name="Lubbers R.J."/>
            <person name="Gomes A.C."/>
            <person name="Makela M.R."/>
            <person name="Stajich J."/>
            <person name="Grigoriev I.V."/>
            <person name="Mortensen U.H."/>
            <person name="De Vries R.P."/>
            <person name="Baker S.E."/>
            <person name="Andersen M.R."/>
        </authorList>
    </citation>
    <scope>NUCLEOTIDE SEQUENCE [LARGE SCALE GENOMIC DNA]</scope>
    <source>
        <strain evidence="4 5">CBS 209.92</strain>
    </source>
</reference>
<dbReference type="PROSITE" id="PS50297">
    <property type="entry name" value="ANK_REP_REGION"/>
    <property type="match status" value="2"/>
</dbReference>
<dbReference type="InterPro" id="IPR002110">
    <property type="entry name" value="Ankyrin_rpt"/>
</dbReference>
<dbReference type="InterPro" id="IPR027417">
    <property type="entry name" value="P-loop_NTPase"/>
</dbReference>
<evidence type="ECO:0000313" key="4">
    <source>
        <dbReference type="EMBL" id="KAL2783792.1"/>
    </source>
</evidence>
<feature type="repeat" description="ANK" evidence="2">
    <location>
        <begin position="524"/>
        <end position="556"/>
    </location>
</feature>
<keyword evidence="1" id="KW-0677">Repeat</keyword>
<keyword evidence="2" id="KW-0040">ANK repeat</keyword>
<dbReference type="Gene3D" id="3.40.50.300">
    <property type="entry name" value="P-loop containing nucleotide triphosphate hydrolases"/>
    <property type="match status" value="1"/>
</dbReference>
<dbReference type="InterPro" id="IPR007111">
    <property type="entry name" value="NACHT_NTPase"/>
</dbReference>
<accession>A0ABR4FL51</accession>
<evidence type="ECO:0000256" key="2">
    <source>
        <dbReference type="PROSITE-ProRule" id="PRU00023"/>
    </source>
</evidence>
<dbReference type="Pfam" id="PF24883">
    <property type="entry name" value="NPHP3_N"/>
    <property type="match status" value="1"/>
</dbReference>
<feature type="domain" description="NACHT" evidence="3">
    <location>
        <begin position="45"/>
        <end position="188"/>
    </location>
</feature>
<proteinExistence type="predicted"/>
<dbReference type="InterPro" id="IPR036770">
    <property type="entry name" value="Ankyrin_rpt-contain_sf"/>
</dbReference>
<sequence length="672" mass="74369">MEDDEFVVVDSHDVPSSAETSPEFAETTKWLEPTAYLGESSELQQHLNWLATAGAGKSVLVARLVSLLQEQSKPRAIPVLFFFFRQIVVANHGPHALVRDWLAQLLNYSPSLQKRLKDLRPRKRVQDVAFNELWQILLDTLVSLKKVYCIVDALDELDANHTSDFLPRLVALGQLAPDKIKLVMSSRPLPHIQKILNVSTVLQIRLENTQMNKDIALFVEYRLRQSQPNLSEPALAEIRQAIGNRVHPSFLYARLLLNELLERHSGGDWSQESVRESLVSIPASLEDLYTQMLAEHSQKASVPQERQVLILRLVTNATRPLRLLEIATVLDFLSMGNGADGIYPDTKAMARMSCGPLLEILDDETVSIIHHSFTEFLTDSTRSENGPCGFPVIDPLKTHQLMATICLKYMSTGGLAKGHKDDSKASTYLSRVQMKYPFTDYAAKSWFDHTRRLPELGENVLSELAEFTCLKHNAFPAWINAVMKPQDVEVTTVTPLHAAAWAGVANYVETLLTAGTDPNISTKLATMPLAMAAQNGHTEAVKVLLRYGAAADEPDFFGMKPLHYAARPNHHGVVQALMEVNVSPTTPKTCDPAPRPCGNAPTSVGHTPLQYACSAGAIESVRAMMPYFTLADAQHAIEHSIDNSQTELVQLLVEFPGLSTLETGSNRPAGPC</sequence>
<dbReference type="PROSITE" id="PS50088">
    <property type="entry name" value="ANK_REPEAT"/>
    <property type="match status" value="2"/>
</dbReference>
<dbReference type="SUPFAM" id="SSF48403">
    <property type="entry name" value="Ankyrin repeat"/>
    <property type="match status" value="1"/>
</dbReference>
<evidence type="ECO:0000256" key="1">
    <source>
        <dbReference type="ARBA" id="ARBA00022737"/>
    </source>
</evidence>